<evidence type="ECO:0000259" key="2">
    <source>
        <dbReference type="Pfam" id="PF09077"/>
    </source>
</evidence>
<dbReference type="SUPFAM" id="SSF52540">
    <property type="entry name" value="P-loop containing nucleoside triphosphate hydrolases"/>
    <property type="match status" value="1"/>
</dbReference>
<gene>
    <name evidence="4" type="ORF">CFB84_04180</name>
</gene>
<dbReference type="GO" id="GO:0016887">
    <property type="term" value="F:ATP hydrolysis activity"/>
    <property type="evidence" value="ECO:0007669"/>
    <property type="project" value="InterPro"/>
</dbReference>
<dbReference type="GO" id="GO:0003677">
    <property type="term" value="F:DNA binding"/>
    <property type="evidence" value="ECO:0007669"/>
    <property type="project" value="InterPro"/>
</dbReference>
<dbReference type="GO" id="GO:0006313">
    <property type="term" value="P:DNA transposition"/>
    <property type="evidence" value="ECO:0007669"/>
    <property type="project" value="InterPro"/>
</dbReference>
<dbReference type="Pfam" id="PF09077">
    <property type="entry name" value="Phage-MuB_C"/>
    <property type="match status" value="1"/>
</dbReference>
<dbReference type="InterPro" id="IPR036733">
    <property type="entry name" value="B_transposit_C_sf"/>
</dbReference>
<feature type="domain" description="ORC1/DEAH AAA+ ATPase" evidence="3">
    <location>
        <begin position="117"/>
        <end position="238"/>
    </location>
</feature>
<dbReference type="InterPro" id="IPR049945">
    <property type="entry name" value="AAA_22"/>
</dbReference>
<evidence type="ECO:0000313" key="5">
    <source>
        <dbReference type="Proteomes" id="UP000214600"/>
    </source>
</evidence>
<dbReference type="InterPro" id="IPR052026">
    <property type="entry name" value="ExeA_AAA_ATPase_DNA-bind"/>
</dbReference>
<name>A0A228J0Y6_9BURK</name>
<dbReference type="RefSeq" id="WP_089450022.1">
    <property type="nucleotide sequence ID" value="NZ_NKFA01000003.1"/>
</dbReference>
<dbReference type="SUPFAM" id="SSF47681">
    <property type="entry name" value="C-terminal domain of B transposition protein"/>
    <property type="match status" value="1"/>
</dbReference>
<sequence>MTLTQTNSSTPTGAAAENVRPIRPSISESSARGRVSDLIDGGIGVGRIAVEAGVSSVDLKRWVDGAKADAVNDAVAVWLSDIDDEMRARADDFTETPTARRIMRAFDQARQAKDDRGQRGIALIYGASGVGKSKTARYYAKRENAMGHAGFTSVVYVQLDGENTTWTAALNAVVGSARGAYGLDAYKERNLRQWITQHVPEGGLLIFDEAQLLPTRRLDELRIFPDECGIAVAFMGNTAGYKALESAKIAQITSRVGGARVIADKPTEGDVDALLEAWNLRGRKLRELAVMIGTQDGGLRFLGATVQAARVYAKASGRDIDERTFKAAAVSVGAWGIQ</sequence>
<reference evidence="5" key="1">
    <citation type="submission" date="2017-06" db="EMBL/GenBank/DDBJ databases">
        <authorList>
            <person name="LiPuma J."/>
            <person name="Spilker T."/>
        </authorList>
    </citation>
    <scope>NUCLEOTIDE SEQUENCE [LARGE SCALE GENOMIC DNA]</scope>
    <source>
        <strain evidence="5">AU17325</strain>
    </source>
</reference>
<dbReference type="OrthoDB" id="8456465at2"/>
<accession>A0A228J0Y6</accession>
<evidence type="ECO:0008006" key="6">
    <source>
        <dbReference type="Google" id="ProtNLM"/>
    </source>
</evidence>
<dbReference type="Proteomes" id="UP000214600">
    <property type="component" value="Unassembled WGS sequence"/>
</dbReference>
<dbReference type="Gene3D" id="1.10.1180.10">
    <property type="entry name" value="B transposition protein, C-terminal domain"/>
    <property type="match status" value="1"/>
</dbReference>
<evidence type="ECO:0000256" key="1">
    <source>
        <dbReference type="SAM" id="MobiDB-lite"/>
    </source>
</evidence>
<feature type="domain" description="B transposition protein C-terminal" evidence="2">
    <location>
        <begin position="254"/>
        <end position="328"/>
    </location>
</feature>
<dbReference type="InterPro" id="IPR009084">
    <property type="entry name" value="B_transpositn_C"/>
</dbReference>
<dbReference type="AlphaFoldDB" id="A0A228J0Y6"/>
<evidence type="ECO:0000313" key="4">
    <source>
        <dbReference type="EMBL" id="OXI48157.1"/>
    </source>
</evidence>
<feature type="region of interest" description="Disordered" evidence="1">
    <location>
        <begin position="1"/>
        <end position="33"/>
    </location>
</feature>
<feature type="compositionally biased region" description="Polar residues" evidence="1">
    <location>
        <begin position="1"/>
        <end position="12"/>
    </location>
</feature>
<proteinExistence type="predicted"/>
<organism evidence="4 5">
    <name type="scientific">Burkholderia aenigmatica</name>
    <dbReference type="NCBI Taxonomy" id="2015348"/>
    <lineage>
        <taxon>Bacteria</taxon>
        <taxon>Pseudomonadati</taxon>
        <taxon>Pseudomonadota</taxon>
        <taxon>Betaproteobacteria</taxon>
        <taxon>Burkholderiales</taxon>
        <taxon>Burkholderiaceae</taxon>
        <taxon>Burkholderia</taxon>
        <taxon>Burkholderia cepacia complex</taxon>
    </lineage>
</organism>
<dbReference type="PANTHER" id="PTHR35894:SF5">
    <property type="entry name" value="MU-LIKE PROPHAGE FLUMU DNA TRANSPOSITION PROTEIN B"/>
    <property type="match status" value="1"/>
</dbReference>
<dbReference type="PANTHER" id="PTHR35894">
    <property type="entry name" value="GENERAL SECRETION PATHWAY PROTEIN A-RELATED"/>
    <property type="match status" value="1"/>
</dbReference>
<dbReference type="InterPro" id="IPR027417">
    <property type="entry name" value="P-loop_NTPase"/>
</dbReference>
<protein>
    <recommendedName>
        <fullName evidence="6">AAA+ ATPase domain-containing protein</fullName>
    </recommendedName>
</protein>
<dbReference type="Pfam" id="PF13401">
    <property type="entry name" value="AAA_22"/>
    <property type="match status" value="1"/>
</dbReference>
<comment type="caution">
    <text evidence="4">The sequence shown here is derived from an EMBL/GenBank/DDBJ whole genome shotgun (WGS) entry which is preliminary data.</text>
</comment>
<dbReference type="Gene3D" id="3.40.50.300">
    <property type="entry name" value="P-loop containing nucleotide triphosphate hydrolases"/>
    <property type="match status" value="1"/>
</dbReference>
<evidence type="ECO:0000259" key="3">
    <source>
        <dbReference type="Pfam" id="PF13401"/>
    </source>
</evidence>
<dbReference type="EMBL" id="NKFA01000003">
    <property type="protein sequence ID" value="OXI48157.1"/>
    <property type="molecule type" value="Genomic_DNA"/>
</dbReference>
<reference evidence="4 5" key="2">
    <citation type="submission" date="2017-08" db="EMBL/GenBank/DDBJ databases">
        <title>WGS of novel Burkholderia cepaca complex species.</title>
        <authorList>
            <person name="Lipuma J."/>
            <person name="Spilker T."/>
        </authorList>
    </citation>
    <scope>NUCLEOTIDE SEQUENCE [LARGE SCALE GENOMIC DNA]</scope>
    <source>
        <strain evidence="4 5">AU17325</strain>
    </source>
</reference>